<proteinExistence type="predicted"/>
<protein>
    <submittedName>
        <fullName evidence="1">Uncharacterized protein</fullName>
    </submittedName>
</protein>
<dbReference type="AlphaFoldDB" id="A0A2K4ZKL6"/>
<sequence length="241" mass="28430">MLEYDEWVVPGEVEYAEKKDAEIESQIENYHKASLRGDWMCNDWDIHIQITEHIVGRYGVTIPKYVWDYAINDIDIYNSMKLDWYRDMVAPIDGPEMFDLPADDIRSSLPEWDDSFLPESVRRDIVAMHSRRYRVALEIESMDGHYGHIQERFHLSGPKCGRVMRSFLYKLKNEDKAAAYTELEEELGDFIEPYDSYVAFCYYKPWYFPLDMTGDGIADAVREAYLNASKRSRRISPKEMN</sequence>
<gene>
    <name evidence="1" type="ORF">AMURIS_03660</name>
</gene>
<dbReference type="RefSeq" id="WP_146040111.1">
    <property type="nucleotide sequence ID" value="NZ_JANJZD010000020.1"/>
</dbReference>
<dbReference type="Proteomes" id="UP000236311">
    <property type="component" value="Unassembled WGS sequence"/>
</dbReference>
<evidence type="ECO:0000313" key="2">
    <source>
        <dbReference type="Proteomes" id="UP000236311"/>
    </source>
</evidence>
<evidence type="ECO:0000313" key="1">
    <source>
        <dbReference type="EMBL" id="SOY30926.1"/>
    </source>
</evidence>
<dbReference type="EMBL" id="OFSM01000020">
    <property type="protein sequence ID" value="SOY30926.1"/>
    <property type="molecule type" value="Genomic_DNA"/>
</dbReference>
<name>A0A2K4ZKL6_9FIRM</name>
<accession>A0A2K4ZKL6</accession>
<organism evidence="1 2">
    <name type="scientific">Acetatifactor muris</name>
    <dbReference type="NCBI Taxonomy" id="879566"/>
    <lineage>
        <taxon>Bacteria</taxon>
        <taxon>Bacillati</taxon>
        <taxon>Bacillota</taxon>
        <taxon>Clostridia</taxon>
        <taxon>Lachnospirales</taxon>
        <taxon>Lachnospiraceae</taxon>
        <taxon>Acetatifactor</taxon>
    </lineage>
</organism>
<reference evidence="1 2" key="1">
    <citation type="submission" date="2018-01" db="EMBL/GenBank/DDBJ databases">
        <authorList>
            <person name="Gaut B.S."/>
            <person name="Morton B.R."/>
            <person name="Clegg M.T."/>
            <person name="Duvall M.R."/>
        </authorList>
    </citation>
    <scope>NUCLEOTIDE SEQUENCE [LARGE SCALE GENOMIC DNA]</scope>
    <source>
        <strain evidence="1">GP69</strain>
    </source>
</reference>
<keyword evidence="2" id="KW-1185">Reference proteome</keyword>